<dbReference type="AlphaFoldDB" id="A0AAD9HWG5"/>
<evidence type="ECO:0000256" key="5">
    <source>
        <dbReference type="ARBA" id="ARBA00023033"/>
    </source>
</evidence>
<dbReference type="EMBL" id="MU842809">
    <property type="protein sequence ID" value="KAK2035334.1"/>
    <property type="molecule type" value="Genomic_DNA"/>
</dbReference>
<dbReference type="PANTHER" id="PTHR13789">
    <property type="entry name" value="MONOOXYGENASE"/>
    <property type="match status" value="1"/>
</dbReference>
<keyword evidence="2" id="KW-0285">Flavoprotein</keyword>
<dbReference type="GO" id="GO:0004497">
    <property type="term" value="F:monooxygenase activity"/>
    <property type="evidence" value="ECO:0007669"/>
    <property type="project" value="UniProtKB-KW"/>
</dbReference>
<dbReference type="PANTHER" id="PTHR13789:SF215">
    <property type="entry name" value="FAD-BINDING DOMAIN-CONTAINING PROTEIN-RELATED"/>
    <property type="match status" value="1"/>
</dbReference>
<proteinExistence type="inferred from homology"/>
<name>A0AAD9HWG5_9PEZI</name>
<evidence type="ECO:0000313" key="8">
    <source>
        <dbReference type="Proteomes" id="UP001232148"/>
    </source>
</evidence>
<dbReference type="SUPFAM" id="SSF54373">
    <property type="entry name" value="FAD-linked reductases, C-terminal domain"/>
    <property type="match status" value="1"/>
</dbReference>
<evidence type="ECO:0000256" key="3">
    <source>
        <dbReference type="ARBA" id="ARBA00022827"/>
    </source>
</evidence>
<dbReference type="Pfam" id="PF01494">
    <property type="entry name" value="FAD_binding_3"/>
    <property type="match status" value="1"/>
</dbReference>
<dbReference type="InterPro" id="IPR036188">
    <property type="entry name" value="FAD/NAD-bd_sf"/>
</dbReference>
<comment type="caution">
    <text evidence="7">The sequence shown here is derived from an EMBL/GenBank/DDBJ whole genome shotgun (WGS) entry which is preliminary data.</text>
</comment>
<evidence type="ECO:0000259" key="6">
    <source>
        <dbReference type="Pfam" id="PF01494"/>
    </source>
</evidence>
<dbReference type="Proteomes" id="UP001232148">
    <property type="component" value="Unassembled WGS sequence"/>
</dbReference>
<keyword evidence="3" id="KW-0274">FAD</keyword>
<evidence type="ECO:0000256" key="2">
    <source>
        <dbReference type="ARBA" id="ARBA00022630"/>
    </source>
</evidence>
<sequence length="434" mass="47452">MLDIAIIGGGIAGLTAAIALRRAGHPVTIYDKSALNNEVGAAINVQTNASQPLLALGMDPVRARFVTARGGRRVMGDTLESTHKLDLGAITEKYGSPWYLAHRVDLHQELKRMATADDGGPPVTFKLKSEVTSYDPDGARFTLRDGTVVSADLIVVADGIHSGGVEAILGSPNPAFPAPEDNFCYRFLIPMEHALSDPTTSQILDDPNEGVISMFLGDGKRIVTYPCRDGEVLNCIGIFHDEVGSSSKEDWHNSVDKSLLLDRFSNFHPSVLSLLEKAGEVKQWPLLYRAPIPTWRKGRMILIGDAAHPMLPHQGQGGAQAIEDGVALGVCFSNVTSVAEVPERLKLFEEIRRNRASAITIFSNAAQDQAGKIREAASEFVPVDRIPTNPEGFYNFHFNYDIVEDATRHMRMIDPGFELPESFLRSDVRKRAVL</sequence>
<dbReference type="GO" id="GO:0071949">
    <property type="term" value="F:FAD binding"/>
    <property type="evidence" value="ECO:0007669"/>
    <property type="project" value="InterPro"/>
</dbReference>
<reference evidence="7" key="1">
    <citation type="submission" date="2021-06" db="EMBL/GenBank/DDBJ databases">
        <title>Comparative genomics, transcriptomics and evolutionary studies reveal genomic signatures of adaptation to plant cell wall in hemibiotrophic fungi.</title>
        <authorList>
            <consortium name="DOE Joint Genome Institute"/>
            <person name="Baroncelli R."/>
            <person name="Diaz J.F."/>
            <person name="Benocci T."/>
            <person name="Peng M."/>
            <person name="Battaglia E."/>
            <person name="Haridas S."/>
            <person name="Andreopoulos W."/>
            <person name="Labutti K."/>
            <person name="Pangilinan J."/>
            <person name="Floch G.L."/>
            <person name="Makela M.R."/>
            <person name="Henrissat B."/>
            <person name="Grigoriev I.V."/>
            <person name="Crouch J.A."/>
            <person name="De Vries R.P."/>
            <person name="Sukno S.A."/>
            <person name="Thon M.R."/>
        </authorList>
    </citation>
    <scope>NUCLEOTIDE SEQUENCE</scope>
    <source>
        <strain evidence="7">MAFF235873</strain>
    </source>
</reference>
<evidence type="ECO:0000256" key="1">
    <source>
        <dbReference type="ARBA" id="ARBA00007992"/>
    </source>
</evidence>
<feature type="domain" description="FAD-binding" evidence="6">
    <location>
        <begin position="2"/>
        <end position="361"/>
    </location>
</feature>
<evidence type="ECO:0000256" key="4">
    <source>
        <dbReference type="ARBA" id="ARBA00023002"/>
    </source>
</evidence>
<organism evidence="7 8">
    <name type="scientific">Colletotrichum zoysiae</name>
    <dbReference type="NCBI Taxonomy" id="1216348"/>
    <lineage>
        <taxon>Eukaryota</taxon>
        <taxon>Fungi</taxon>
        <taxon>Dikarya</taxon>
        <taxon>Ascomycota</taxon>
        <taxon>Pezizomycotina</taxon>
        <taxon>Sordariomycetes</taxon>
        <taxon>Hypocreomycetidae</taxon>
        <taxon>Glomerellales</taxon>
        <taxon>Glomerellaceae</taxon>
        <taxon>Colletotrichum</taxon>
        <taxon>Colletotrichum graminicola species complex</taxon>
    </lineage>
</organism>
<accession>A0AAD9HWG5</accession>
<dbReference type="PRINTS" id="PR00420">
    <property type="entry name" value="RNGMNOXGNASE"/>
</dbReference>
<keyword evidence="4" id="KW-0560">Oxidoreductase</keyword>
<keyword evidence="8" id="KW-1185">Reference proteome</keyword>
<gene>
    <name evidence="7" type="ORF">LX32DRAFT_550625</name>
</gene>
<keyword evidence="5" id="KW-0503">Monooxygenase</keyword>
<dbReference type="InterPro" id="IPR002938">
    <property type="entry name" value="FAD-bd"/>
</dbReference>
<protein>
    <submittedName>
        <fullName evidence="7">FAD dependent oxidoreductase</fullName>
    </submittedName>
</protein>
<comment type="similarity">
    <text evidence="1">Belongs to the paxM FAD-dependent monooxygenase family.</text>
</comment>
<dbReference type="InterPro" id="IPR050493">
    <property type="entry name" value="FAD-dep_Monooxygenase_BioMet"/>
</dbReference>
<evidence type="ECO:0000313" key="7">
    <source>
        <dbReference type="EMBL" id="KAK2035334.1"/>
    </source>
</evidence>
<dbReference type="Gene3D" id="3.50.50.60">
    <property type="entry name" value="FAD/NAD(P)-binding domain"/>
    <property type="match status" value="1"/>
</dbReference>
<dbReference type="SUPFAM" id="SSF51905">
    <property type="entry name" value="FAD/NAD(P)-binding domain"/>
    <property type="match status" value="1"/>
</dbReference>